<keyword evidence="4 9" id="KW-0812">Transmembrane</keyword>
<dbReference type="Pfam" id="PF02743">
    <property type="entry name" value="dCache_1"/>
    <property type="match status" value="1"/>
</dbReference>
<feature type="domain" description="Methyl-accepting transducer" evidence="10">
    <location>
        <begin position="450"/>
        <end position="670"/>
    </location>
</feature>
<protein>
    <submittedName>
        <fullName evidence="11">Methyl-accepting chemotaxis protein</fullName>
    </submittedName>
</protein>
<keyword evidence="6 9" id="KW-0472">Membrane</keyword>
<reference evidence="11 12" key="1">
    <citation type="submission" date="2021-08" db="EMBL/GenBank/DDBJ databases">
        <title>Helicobacter spp. isolated from feces of Anatolian Ground Squirrel (Spermophilus xanthoprymnus) in Turkey.</title>
        <authorList>
            <person name="Aydin F."/>
            <person name="Abay S."/>
            <person name="Kayman T."/>
            <person name="Karakaya E."/>
            <person name="Saticioglu I.B."/>
        </authorList>
    </citation>
    <scope>NUCLEOTIDE SEQUENCE [LARGE SCALE GENOMIC DNA]</scope>
    <source>
        <strain evidence="11 12">Faydin-H70</strain>
    </source>
</reference>
<keyword evidence="2" id="KW-1003">Cell membrane</keyword>
<organism evidence="11 12">
    <name type="scientific">Helicobacter turcicus</name>
    <dbReference type="NCBI Taxonomy" id="2867412"/>
    <lineage>
        <taxon>Bacteria</taxon>
        <taxon>Pseudomonadati</taxon>
        <taxon>Campylobacterota</taxon>
        <taxon>Epsilonproteobacteria</taxon>
        <taxon>Campylobacterales</taxon>
        <taxon>Helicobacteraceae</taxon>
        <taxon>Helicobacter</taxon>
    </lineage>
</organism>
<dbReference type="Pfam" id="PF00015">
    <property type="entry name" value="MCPsignal"/>
    <property type="match status" value="1"/>
</dbReference>
<dbReference type="CDD" id="cd12913">
    <property type="entry name" value="PDC1_MCP_like"/>
    <property type="match status" value="1"/>
</dbReference>
<evidence type="ECO:0000256" key="1">
    <source>
        <dbReference type="ARBA" id="ARBA00004651"/>
    </source>
</evidence>
<proteinExistence type="predicted"/>
<evidence type="ECO:0000256" key="9">
    <source>
        <dbReference type="SAM" id="Phobius"/>
    </source>
</evidence>
<dbReference type="RefSeq" id="WP_221531418.1">
    <property type="nucleotide sequence ID" value="NZ_JAIGYP010000001.1"/>
</dbReference>
<evidence type="ECO:0000256" key="6">
    <source>
        <dbReference type="ARBA" id="ARBA00023136"/>
    </source>
</evidence>
<dbReference type="InterPro" id="IPR004089">
    <property type="entry name" value="MCPsignal_dom"/>
</dbReference>
<evidence type="ECO:0000256" key="5">
    <source>
        <dbReference type="ARBA" id="ARBA00022989"/>
    </source>
</evidence>
<keyword evidence="5 9" id="KW-1133">Transmembrane helix</keyword>
<dbReference type="SMART" id="SM00283">
    <property type="entry name" value="MA"/>
    <property type="match status" value="1"/>
</dbReference>
<gene>
    <name evidence="11" type="ORF">K4G57_01565</name>
</gene>
<evidence type="ECO:0000256" key="4">
    <source>
        <dbReference type="ARBA" id="ARBA00022692"/>
    </source>
</evidence>
<evidence type="ECO:0000259" key="10">
    <source>
        <dbReference type="PROSITE" id="PS50111"/>
    </source>
</evidence>
<evidence type="ECO:0000256" key="3">
    <source>
        <dbReference type="ARBA" id="ARBA00022500"/>
    </source>
</evidence>
<keyword evidence="7 8" id="KW-0807">Transducer</keyword>
<comment type="caution">
    <text evidence="11">The sequence shown here is derived from an EMBL/GenBank/DDBJ whole genome shotgun (WGS) entry which is preliminary data.</text>
</comment>
<dbReference type="PROSITE" id="PS50111">
    <property type="entry name" value="CHEMOTAXIS_TRANSDUC_2"/>
    <property type="match status" value="1"/>
</dbReference>
<name>A0ABS7JL98_9HELI</name>
<dbReference type="EMBL" id="JAIGYQ010000001">
    <property type="protein sequence ID" value="MBX7490168.1"/>
    <property type="molecule type" value="Genomic_DNA"/>
</dbReference>
<feature type="transmembrane region" description="Helical" evidence="9">
    <location>
        <begin position="302"/>
        <end position="323"/>
    </location>
</feature>
<evidence type="ECO:0000313" key="11">
    <source>
        <dbReference type="EMBL" id="MBX7490168.1"/>
    </source>
</evidence>
<sequence>MLHSLGGKLTASAVAVFAVIIVVISAFNFQNTSTDMQELYRGIQKQTLESAYKSIFITMGDEAQWHLRVLARDISKIDKNNVVQQRIVLDTASALVKYPVMFIVYEDDGKAILQDYNSEGNSQFSSEWSDVGNIDLRQRPWYVQTKQANAGIITPVYTSEAGKYKGDSFATATMPIVKNGKFIGVVGMDIQVNQFQDRFEAFENPELPSMSVFITDADGAIFSHEDMDLVKSGYTKGVESALKEKLKFGKEGEIAYDLTLRNGEVVEKLGFYKQFPFGWTMVVTANKSDYTEVVNNSLIKTIILAIVMIAIGVVVILFIIRYFTNPLNTIKLTLIEFFKYLNHESKVAPKALEIKSRDEIGTMARAINANIEQTKNSLKKDETLVEQAVKAIERAKEGYADSLIDLNGSNPQLNHLRDAVNDLLRLLATAIGKDLPELNRVFDSFVALDFSVQVENAEGRVEIVTNTLGEEIRKMLRTSLEFANSLNAQSGELQEAVNSLMQSSNSQASSLQRTATTVEEITSSMHNVSSRTQEVIQQTEDIKSVIGIIKDIADQTNLLALNAAIEAARAGEHGRGFAVVADEVRKLAERTGKSLGEIEANANLLVQSINDMAESIKEQTEGVTQINEAIANLESATQENVGIANTSSDISQSVSEIAKAILEDANKKKI</sequence>
<evidence type="ECO:0000256" key="2">
    <source>
        <dbReference type="ARBA" id="ARBA00022475"/>
    </source>
</evidence>
<dbReference type="Gene3D" id="3.30.450.20">
    <property type="entry name" value="PAS domain"/>
    <property type="match status" value="1"/>
</dbReference>
<evidence type="ECO:0000256" key="7">
    <source>
        <dbReference type="ARBA" id="ARBA00023224"/>
    </source>
</evidence>
<evidence type="ECO:0000313" key="12">
    <source>
        <dbReference type="Proteomes" id="UP000700059"/>
    </source>
</evidence>
<dbReference type="Gene3D" id="6.10.340.10">
    <property type="match status" value="1"/>
</dbReference>
<dbReference type="InterPro" id="IPR029151">
    <property type="entry name" value="Sensor-like_sf"/>
</dbReference>
<dbReference type="Proteomes" id="UP000700059">
    <property type="component" value="Unassembled WGS sequence"/>
</dbReference>
<dbReference type="PANTHER" id="PTHR32089:SF112">
    <property type="entry name" value="LYSOZYME-LIKE PROTEIN-RELATED"/>
    <property type="match status" value="1"/>
</dbReference>
<dbReference type="Gene3D" id="1.10.287.950">
    <property type="entry name" value="Methyl-accepting chemotaxis protein"/>
    <property type="match status" value="1"/>
</dbReference>
<dbReference type="InterPro" id="IPR033479">
    <property type="entry name" value="dCache_1"/>
</dbReference>
<feature type="transmembrane region" description="Helical" evidence="9">
    <location>
        <begin position="12"/>
        <end position="29"/>
    </location>
</feature>
<evidence type="ECO:0000256" key="8">
    <source>
        <dbReference type="PROSITE-ProRule" id="PRU00284"/>
    </source>
</evidence>
<keyword evidence="3" id="KW-0145">Chemotaxis</keyword>
<dbReference type="SUPFAM" id="SSF58104">
    <property type="entry name" value="Methyl-accepting chemotaxis protein (MCP) signaling domain"/>
    <property type="match status" value="1"/>
</dbReference>
<dbReference type="SUPFAM" id="SSF103190">
    <property type="entry name" value="Sensory domain-like"/>
    <property type="match status" value="1"/>
</dbReference>
<dbReference type="PANTHER" id="PTHR32089">
    <property type="entry name" value="METHYL-ACCEPTING CHEMOTAXIS PROTEIN MCPB"/>
    <property type="match status" value="1"/>
</dbReference>
<accession>A0ABS7JL98</accession>
<comment type="subcellular location">
    <subcellularLocation>
        <location evidence="1">Cell membrane</location>
        <topology evidence="1">Multi-pass membrane protein</topology>
    </subcellularLocation>
</comment>
<keyword evidence="12" id="KW-1185">Reference proteome</keyword>